<accession>A0AAU7PTM8</accession>
<reference evidence="4" key="1">
    <citation type="submission" date="2024-06" db="EMBL/GenBank/DDBJ databases">
        <title>Lacrimispora cavernae sp. nov., a novel anaerobe isolated from bat guano pile inside a cave.</title>
        <authorList>
            <person name="Miller S.L."/>
            <person name="Lu N."/>
            <person name="King J."/>
            <person name="Sankaranarayanan K."/>
            <person name="Lawson P.A."/>
        </authorList>
    </citation>
    <scope>NUCLEOTIDE SEQUENCE</scope>
    <source>
        <strain evidence="4">BS-2</strain>
    </source>
</reference>
<dbReference type="InterPro" id="IPR025582">
    <property type="entry name" value="YARHG_dom"/>
</dbReference>
<evidence type="ECO:0000256" key="2">
    <source>
        <dbReference type="SAM" id="Phobius"/>
    </source>
</evidence>
<evidence type="ECO:0000313" key="4">
    <source>
        <dbReference type="EMBL" id="XBS55718.1"/>
    </source>
</evidence>
<keyword evidence="2" id="KW-1133">Transmembrane helix</keyword>
<keyword evidence="2" id="KW-0472">Membrane</keyword>
<dbReference type="AlphaFoldDB" id="A0AAU7PTM8"/>
<feature type="transmembrane region" description="Helical" evidence="2">
    <location>
        <begin position="242"/>
        <end position="261"/>
    </location>
</feature>
<dbReference type="EMBL" id="CP157940">
    <property type="protein sequence ID" value="XBS55718.1"/>
    <property type="molecule type" value="Genomic_DNA"/>
</dbReference>
<protein>
    <submittedName>
        <fullName evidence="4">YARHG domain-containing protein</fullName>
    </submittedName>
</protein>
<feature type="transmembrane region" description="Helical" evidence="2">
    <location>
        <begin position="144"/>
        <end position="162"/>
    </location>
</feature>
<feature type="transmembrane region" description="Helical" evidence="2">
    <location>
        <begin position="12"/>
        <end position="32"/>
    </location>
</feature>
<dbReference type="InterPro" id="IPR038434">
    <property type="entry name" value="YARHG_sf"/>
</dbReference>
<organism evidence="4">
    <name type="scientific">Lacrimispora sp. BS-2</name>
    <dbReference type="NCBI Taxonomy" id="3151850"/>
    <lineage>
        <taxon>Bacteria</taxon>
        <taxon>Bacillati</taxon>
        <taxon>Bacillota</taxon>
        <taxon>Clostridia</taxon>
        <taxon>Lachnospirales</taxon>
        <taxon>Lachnospiraceae</taxon>
        <taxon>Lacrimispora</taxon>
    </lineage>
</organism>
<evidence type="ECO:0000259" key="3">
    <source>
        <dbReference type="SMART" id="SM01324"/>
    </source>
</evidence>
<feature type="compositionally biased region" description="Acidic residues" evidence="1">
    <location>
        <begin position="529"/>
        <end position="540"/>
    </location>
</feature>
<feature type="transmembrane region" description="Helical" evidence="2">
    <location>
        <begin position="473"/>
        <end position="496"/>
    </location>
</feature>
<feature type="transmembrane region" description="Helical" evidence="2">
    <location>
        <begin position="204"/>
        <end position="222"/>
    </location>
</feature>
<feature type="domain" description="YARHG" evidence="3">
    <location>
        <begin position="666"/>
        <end position="751"/>
    </location>
</feature>
<dbReference type="Pfam" id="PF13308">
    <property type="entry name" value="YARHG"/>
    <property type="match status" value="1"/>
</dbReference>
<proteinExistence type="predicted"/>
<dbReference type="SMART" id="SM01324">
    <property type="entry name" value="YARHG"/>
    <property type="match status" value="1"/>
</dbReference>
<name>A0AAU7PTM8_9FIRM</name>
<feature type="region of interest" description="Disordered" evidence="1">
    <location>
        <begin position="513"/>
        <end position="549"/>
    </location>
</feature>
<dbReference type="RefSeq" id="WP_349948368.1">
    <property type="nucleotide sequence ID" value="NZ_CP157940.1"/>
</dbReference>
<evidence type="ECO:0000256" key="1">
    <source>
        <dbReference type="SAM" id="MobiDB-lite"/>
    </source>
</evidence>
<dbReference type="PROSITE" id="PS51257">
    <property type="entry name" value="PROKAR_LIPOPROTEIN"/>
    <property type="match status" value="1"/>
</dbReference>
<sequence>MDKKVGVRLSKVRFLYYGLGVLIGCFVLWISLSEGKRLHFLDMEIMPSDQKFVINVGANGGNVDVFTAVKGVHVAVSNTGKSEEQQTRLTIEGNIRKKISDSTPIHLWLLGLDNTEKWQWEILSSEGLSSIRCSEGGMANIRAYLYPYVVAIFGILGAFPFFKNNKKKRDHAKEILLEFMDYPENQAAFEAGKRWFLIHDRRRYWNRCLIVFFVCGLSLYVLQEYLYRWVFLNSADRIRTVLIFTLVIVSLGVVLEVYWAIKHIEVLTRENRPLTAAAAFLMEASYGSYRYQSYYKIQVHNAAVGLSRAGRYDQALRLADYGWKGVQEKKMMQLFHSNILQACFLGLGRGEEAEAEFAYQKQLVNNYPKLKKKGEAVLLLTEIRKAYMDRKFGQAEAYVNVYYDRYPDAFHRIPLMPIQMKVHVQAGETEKAKDICNNLLSYSPENIAVREAMRYGSCTYLESPDFLKDKAGLVCRIVLTGVLCICTVVFGGDMLMGTYSGASETRAYEETEAEKLISQTSDTAKAEEESMETEVSETEQEPAFQASDSQAPGFELVLPEDWNGLAVRKEFEGGCSYHQKKSYDLMGDGVLFYIQTYSDCSYVNLPDYEVWGYDGPYVYVMSRPTDVTFYMEDSAIREEYNKMQSETGQIRDAFRIQSDTAKYDGAEFVFPNSSHSRLQEQDLWNLSAGQQRIAKNEIYARHGRRFADQELKRYFNQCSWYEGTIAPEDFEENMLNETERFNISLIQKQQQNME</sequence>
<keyword evidence="2" id="KW-0812">Transmembrane</keyword>
<gene>
    <name evidence="4" type="ORF">ABFV83_08015</name>
</gene>
<dbReference type="Gene3D" id="1.20.58.1690">
    <property type="match status" value="1"/>
</dbReference>